<comment type="caution">
    <text evidence="1">The sequence shown here is derived from an EMBL/GenBank/DDBJ whole genome shotgun (WGS) entry which is preliminary data.</text>
</comment>
<gene>
    <name evidence="1" type="ORF">GT020_04400</name>
</gene>
<proteinExistence type="predicted"/>
<protein>
    <recommendedName>
        <fullName evidence="3">DUF4878 domain-containing protein</fullName>
    </recommendedName>
</protein>
<evidence type="ECO:0000313" key="2">
    <source>
        <dbReference type="Proteomes" id="UP000477543"/>
    </source>
</evidence>
<evidence type="ECO:0008006" key="3">
    <source>
        <dbReference type="Google" id="ProtNLM"/>
    </source>
</evidence>
<dbReference type="EMBL" id="WYDN01000003">
    <property type="protein sequence ID" value="NAZ15309.1"/>
    <property type="molecule type" value="Genomic_DNA"/>
</dbReference>
<name>A0A6L9G277_9MICC</name>
<sequence>MTSISMPAKGALIALATLSVGLIIAALIVVSLRPAPPLRDADTPTGVVQRYVLAFQSSDLSAAQKLVEDGGDKQVCDPYSSEGEIAQVSLVREATTEQTSTITVSMAYGSEGGLFFESYESQDVFQLKKVNGTWLITATPWQMGLCTAEEMGL</sequence>
<evidence type="ECO:0000313" key="1">
    <source>
        <dbReference type="EMBL" id="NAZ15309.1"/>
    </source>
</evidence>
<dbReference type="Proteomes" id="UP000477543">
    <property type="component" value="Unassembled WGS sequence"/>
</dbReference>
<dbReference type="AlphaFoldDB" id="A0A6L9G277"/>
<accession>A0A6L9G277</accession>
<reference evidence="1 2" key="1">
    <citation type="submission" date="2020-01" db="EMBL/GenBank/DDBJ databases">
        <title>Glutamicibacter soli M275.</title>
        <authorList>
            <person name="Meng X."/>
        </authorList>
    </citation>
    <scope>NUCLEOTIDE SEQUENCE [LARGE SCALE GENOMIC DNA]</scope>
    <source>
        <strain evidence="1 2">M275</strain>
    </source>
</reference>
<organism evidence="1 2">
    <name type="scientific">Glutamicibacter soli</name>
    <dbReference type="NCBI Taxonomy" id="453836"/>
    <lineage>
        <taxon>Bacteria</taxon>
        <taxon>Bacillati</taxon>
        <taxon>Actinomycetota</taxon>
        <taxon>Actinomycetes</taxon>
        <taxon>Micrococcales</taxon>
        <taxon>Micrococcaceae</taxon>
        <taxon>Glutamicibacter</taxon>
    </lineage>
</organism>
<dbReference type="RefSeq" id="WP_161447633.1">
    <property type="nucleotide sequence ID" value="NZ_WYDN01000003.1"/>
</dbReference>